<evidence type="ECO:0000313" key="2">
    <source>
        <dbReference type="Proteomes" id="UP000823561"/>
    </source>
</evidence>
<comment type="caution">
    <text evidence="1">The sequence shown here is derived from an EMBL/GenBank/DDBJ whole genome shotgun (WGS) entry which is preliminary data.</text>
</comment>
<dbReference type="AlphaFoldDB" id="A0AAV6G7A9"/>
<keyword evidence="2" id="KW-1185">Reference proteome</keyword>
<sequence>MGCYYIFHLRYPKTICTLLSVIQTEVVGDTLHDGDVTPSYKKAIGEWKEGLLRMNRFHMSNFLFLSLPLSPYSLPLTFSLSSLSLPLFLSHPSFCHPLPPTSLFVSQPPLNSLSLFLSVHSPSFSIFHLFTLSNSFYLSVPSLFPSPFSLPPSSLSFYFSAFSSPSSFSISPPLALYLSLTLPLISLPPFLSHSSSPSLIEHHGDFYFIFVVCNMFAAQA</sequence>
<evidence type="ECO:0000313" key="1">
    <source>
        <dbReference type="EMBL" id="KAG5269451.1"/>
    </source>
</evidence>
<reference evidence="1" key="1">
    <citation type="submission" date="2020-10" db="EMBL/GenBank/DDBJ databases">
        <title>Chromosome-scale genome assembly of the Allis shad, Alosa alosa.</title>
        <authorList>
            <person name="Margot Z."/>
            <person name="Christophe K."/>
            <person name="Cabau C."/>
            <person name="Louis A."/>
            <person name="Berthelot C."/>
            <person name="Parey E."/>
            <person name="Roest Crollius H."/>
            <person name="Montfort J."/>
            <person name="Robinson-Rechavi M."/>
            <person name="Bucao C."/>
            <person name="Bouchez O."/>
            <person name="Gislard M."/>
            <person name="Lluch J."/>
            <person name="Milhes M."/>
            <person name="Lampietro C."/>
            <person name="Lopez Roques C."/>
            <person name="Donnadieu C."/>
            <person name="Braasch I."/>
            <person name="Desvignes T."/>
            <person name="Postlethwait J."/>
            <person name="Bobe J."/>
            <person name="Guiguen Y."/>
        </authorList>
    </citation>
    <scope>NUCLEOTIDE SEQUENCE</scope>
    <source>
        <strain evidence="1">M-15738</strain>
        <tissue evidence="1">Blood</tissue>
    </source>
</reference>
<proteinExistence type="predicted"/>
<dbReference type="EMBL" id="JADWDJ010000015">
    <property type="protein sequence ID" value="KAG5269451.1"/>
    <property type="molecule type" value="Genomic_DNA"/>
</dbReference>
<organism evidence="1 2">
    <name type="scientific">Alosa alosa</name>
    <name type="common">allis shad</name>
    <dbReference type="NCBI Taxonomy" id="278164"/>
    <lineage>
        <taxon>Eukaryota</taxon>
        <taxon>Metazoa</taxon>
        <taxon>Chordata</taxon>
        <taxon>Craniata</taxon>
        <taxon>Vertebrata</taxon>
        <taxon>Euteleostomi</taxon>
        <taxon>Actinopterygii</taxon>
        <taxon>Neopterygii</taxon>
        <taxon>Teleostei</taxon>
        <taxon>Clupei</taxon>
        <taxon>Clupeiformes</taxon>
        <taxon>Clupeoidei</taxon>
        <taxon>Clupeidae</taxon>
        <taxon>Alosa</taxon>
    </lineage>
</organism>
<dbReference type="Proteomes" id="UP000823561">
    <property type="component" value="Chromosome 15"/>
</dbReference>
<name>A0AAV6G7A9_9TELE</name>
<accession>A0AAV6G7A9</accession>
<protein>
    <submittedName>
        <fullName evidence="1">Uncharacterized protein</fullName>
    </submittedName>
</protein>
<gene>
    <name evidence="1" type="ORF">AALO_G00202190</name>
</gene>